<organism evidence="2 3">
    <name type="scientific">Teretinema zuelzerae</name>
    <dbReference type="NCBI Taxonomy" id="156"/>
    <lineage>
        <taxon>Bacteria</taxon>
        <taxon>Pseudomonadati</taxon>
        <taxon>Spirochaetota</taxon>
        <taxon>Spirochaetia</taxon>
        <taxon>Spirochaetales</taxon>
        <taxon>Treponemataceae</taxon>
        <taxon>Teretinema</taxon>
    </lineage>
</organism>
<dbReference type="RefSeq" id="WP_230754255.1">
    <property type="nucleotide sequence ID" value="NZ_JAINWA010000001.1"/>
</dbReference>
<keyword evidence="3" id="KW-1185">Reference proteome</keyword>
<dbReference type="InterPro" id="IPR002816">
    <property type="entry name" value="TraB/PrgY/GumN_fam"/>
</dbReference>
<feature type="transmembrane region" description="Helical" evidence="1">
    <location>
        <begin position="284"/>
        <end position="301"/>
    </location>
</feature>
<dbReference type="NCBIfam" id="TIGR00261">
    <property type="entry name" value="traB"/>
    <property type="match status" value="1"/>
</dbReference>
<dbReference type="PANTHER" id="PTHR21530:SF7">
    <property type="entry name" value="TRAB DOMAIN-CONTAINING PROTEIN"/>
    <property type="match status" value="1"/>
</dbReference>
<evidence type="ECO:0000313" key="2">
    <source>
        <dbReference type="EMBL" id="MCD1654230.1"/>
    </source>
</evidence>
<name>A0AAE3EG08_9SPIR</name>
<keyword evidence="1" id="KW-0472">Membrane</keyword>
<evidence type="ECO:0000313" key="3">
    <source>
        <dbReference type="Proteomes" id="UP001198163"/>
    </source>
</evidence>
<gene>
    <name evidence="2" type="ORF">K7J14_05880</name>
</gene>
<dbReference type="Pfam" id="PF01963">
    <property type="entry name" value="TraB_PrgY_gumN"/>
    <property type="match status" value="1"/>
</dbReference>
<sequence>MKQTVREIELNGRKFILVGTAHVSRESMEEAAAVIRGEHPDRVCVELDEGRLQALQNEKGWQELDISKVLRDGKGFLLLANLVLSSFQKKMGSEIGVKPGDEMKESLKVAGELSIPTSLVDRPIQITLQRAWAKNGFIGKSKLLATLVSSAFSDENISEEDIEGLKEQGAMDAMMSELAAYLPTVKEVLIDERDRYLASHIWEAPGTCSVSILGAGHLPGTEQALRDIASGKISSDASDISSLPPKTLASKLGGLAIPALIIALLGAGFFTGGTAASLDMLVRWLLWNGSLAAVGTILAFGHPAAVITAFVAAPVATINPFVGVGLFSGLAQAWARKPRVVDMETLATDAGSVKGFYRNRISHVLLVFFLSSLGGAIGNFIAVPALIGTLVK</sequence>
<feature type="transmembrane region" description="Helical" evidence="1">
    <location>
        <begin position="307"/>
        <end position="330"/>
    </location>
</feature>
<proteinExistence type="predicted"/>
<dbReference type="PANTHER" id="PTHR21530">
    <property type="entry name" value="PHEROMONE SHUTDOWN PROTEIN"/>
    <property type="match status" value="1"/>
</dbReference>
<comment type="caution">
    <text evidence="2">The sequence shown here is derived from an EMBL/GenBank/DDBJ whole genome shotgun (WGS) entry which is preliminary data.</text>
</comment>
<dbReference type="InterPro" id="IPR046345">
    <property type="entry name" value="TraB_PrgY-like"/>
</dbReference>
<keyword evidence="1" id="KW-0812">Transmembrane</keyword>
<dbReference type="InterPro" id="IPR005230">
    <property type="entry name" value="TraB_bac"/>
</dbReference>
<protein>
    <submittedName>
        <fullName evidence="2">TraB/GumN family protein</fullName>
    </submittedName>
</protein>
<dbReference type="EMBL" id="JAINWA010000001">
    <property type="protein sequence ID" value="MCD1654230.1"/>
    <property type="molecule type" value="Genomic_DNA"/>
</dbReference>
<dbReference type="Proteomes" id="UP001198163">
    <property type="component" value="Unassembled WGS sequence"/>
</dbReference>
<evidence type="ECO:0000256" key="1">
    <source>
        <dbReference type="SAM" id="Phobius"/>
    </source>
</evidence>
<dbReference type="CDD" id="cd14726">
    <property type="entry name" value="TraB_PrgY-like"/>
    <property type="match status" value="1"/>
</dbReference>
<feature type="transmembrane region" description="Helical" evidence="1">
    <location>
        <begin position="252"/>
        <end position="272"/>
    </location>
</feature>
<feature type="transmembrane region" description="Helical" evidence="1">
    <location>
        <begin position="364"/>
        <end position="387"/>
    </location>
</feature>
<keyword evidence="1" id="KW-1133">Transmembrane helix</keyword>
<accession>A0AAE3EG08</accession>
<reference evidence="2" key="1">
    <citation type="submission" date="2021-08" db="EMBL/GenBank/DDBJ databases">
        <title>Comparative analyses of Brucepasteria parasyntrophica and Teretinema zuelzerae.</title>
        <authorList>
            <person name="Song Y."/>
            <person name="Brune A."/>
        </authorList>
    </citation>
    <scope>NUCLEOTIDE SEQUENCE</scope>
    <source>
        <strain evidence="2">DSM 1903</strain>
    </source>
</reference>
<dbReference type="AlphaFoldDB" id="A0AAE3EG08"/>